<dbReference type="GeneID" id="39591549"/>
<feature type="region of interest" description="Disordered" evidence="1">
    <location>
        <begin position="1000"/>
        <end position="1035"/>
    </location>
</feature>
<keyword evidence="3" id="KW-1185">Reference proteome</keyword>
<feature type="region of interest" description="Disordered" evidence="1">
    <location>
        <begin position="1093"/>
        <end position="1117"/>
    </location>
</feature>
<protein>
    <recommendedName>
        <fullName evidence="4">Aminoglycoside phosphotransferase domain-containing protein</fullName>
    </recommendedName>
</protein>
<evidence type="ECO:0000313" key="2">
    <source>
        <dbReference type="EMBL" id="RSH83328.1"/>
    </source>
</evidence>
<feature type="region of interest" description="Disordered" evidence="1">
    <location>
        <begin position="570"/>
        <end position="593"/>
    </location>
</feature>
<accession>A0A427XWS5</accession>
<dbReference type="InterPro" id="IPR051678">
    <property type="entry name" value="AGP_Transferase"/>
</dbReference>
<evidence type="ECO:0000256" key="1">
    <source>
        <dbReference type="SAM" id="MobiDB-lite"/>
    </source>
</evidence>
<evidence type="ECO:0000313" key="3">
    <source>
        <dbReference type="Proteomes" id="UP000279236"/>
    </source>
</evidence>
<dbReference type="AlphaFoldDB" id="A0A427XWS5"/>
<dbReference type="EMBL" id="RSCE01000004">
    <property type="protein sequence ID" value="RSH83328.1"/>
    <property type="molecule type" value="Genomic_DNA"/>
</dbReference>
<feature type="region of interest" description="Disordered" evidence="1">
    <location>
        <begin position="653"/>
        <end position="710"/>
    </location>
</feature>
<organism evidence="2 3">
    <name type="scientific">Apiotrichum porosum</name>
    <dbReference type="NCBI Taxonomy" id="105984"/>
    <lineage>
        <taxon>Eukaryota</taxon>
        <taxon>Fungi</taxon>
        <taxon>Dikarya</taxon>
        <taxon>Basidiomycota</taxon>
        <taxon>Agaricomycotina</taxon>
        <taxon>Tremellomycetes</taxon>
        <taxon>Trichosporonales</taxon>
        <taxon>Trichosporonaceae</taxon>
        <taxon>Apiotrichum</taxon>
    </lineage>
</organism>
<dbReference type="Proteomes" id="UP000279236">
    <property type="component" value="Unassembled WGS sequence"/>
</dbReference>
<reference evidence="2 3" key="1">
    <citation type="submission" date="2018-11" db="EMBL/GenBank/DDBJ databases">
        <title>Genome sequence of Apiotrichum porosum DSM 27194.</title>
        <authorList>
            <person name="Aliyu H."/>
            <person name="Gorte O."/>
            <person name="Ochsenreither K."/>
        </authorList>
    </citation>
    <scope>NUCLEOTIDE SEQUENCE [LARGE SCALE GENOMIC DNA]</scope>
    <source>
        <strain evidence="2 3">DSM 27194</strain>
    </source>
</reference>
<evidence type="ECO:0008006" key="4">
    <source>
        <dbReference type="Google" id="ProtNLM"/>
    </source>
</evidence>
<dbReference type="RefSeq" id="XP_028477280.1">
    <property type="nucleotide sequence ID" value="XM_028622388.1"/>
</dbReference>
<dbReference type="PANTHER" id="PTHR21310">
    <property type="entry name" value="AMINOGLYCOSIDE PHOSPHOTRANSFERASE-RELATED-RELATED"/>
    <property type="match status" value="1"/>
</dbReference>
<name>A0A427XWS5_9TREE</name>
<proteinExistence type="predicted"/>
<gene>
    <name evidence="2" type="ORF">EHS24_007006</name>
</gene>
<feature type="region of interest" description="Disordered" evidence="1">
    <location>
        <begin position="722"/>
        <end position="742"/>
    </location>
</feature>
<sequence length="1140" mass="125202">MALSPDRVVARCCAVKSCRVVPRYTCHGCPHTYCSTHFGSKKAHPCKAVPPNDFSNAFDYRRLADRIMLVSYLYATPMRSRLDEIRPGVGYRFEAPTADMLIKGYEANKALEGGLNIHIPITFDDGVKWLVRARKLNPEVDKTFQQLGLANELHTISLLRAIAPEFIPNAWASTQHPSLYHIPHMFVECAAGKSYKSYFEFIHEHDPVAYFHLLEHRHDAVVGDKAVQPFLVTVRDFAQFMIKILSIKFRGVGSLWPNVYSTAPIGRRNPGHVGKLVSLAYSEVTGPYVTSRDFYLEVINERIDSVLKGHDRQYGKNYREGEWDDFYFLALLEVHRLVSECDEMRLASGPTYLRHGDEKFDIMFLRPDGHLAAIIDWEFAYTAHLPEAIAWEVFINFDDFQLGKNALHPMELALIEEYERLGRSDLAEAFKGCRKYQRLRYLLHNPFCYWSTAAEMWALRDAFQPGSAGSEPPETNEKWLWEATDRYFLDPRWLHYLTVWPTHGDGRRFDTSRTWSELAMPPSYAVPLSSNGDGEEDADLDHARTQRASWDAQVAEAEATPFTLIVPTVAPVSPPPAQPEATTSSMPSGIPVPTRPIRPLKAVARDPKAKGPVAAVGLAAVPLLTPAASRRPLVAGAGTNPLADITAHAVNSSATQQTNTGKPAFIPGTVPHVGASGVRRQPEPSPPPVHASPRQNSSDEDASTSSSFSDGQLAINLARERAERAVAQASRHRDEPPRTLSLGSEFDINKHVLGLGSLGDSPLLNVNRRGGARPDRTPYPGYATFDSPEAADGDVDVDVDVDVDEAPTTPTRVNGLGLDLGTPRQSPWKGANILVPPAGAATGMGTATATATATRGQRNLSTCVYAPTTAQYDPLEGHGEPSSFNPGIDSARITELADDAVGDATAGVFTAQVAVHAPVRYLPLPADEANGEANAGVWWNARGDNLPRSLPSEVSLEVAERDAGPLSLLPATPTPTSSALEAPASILKTNGMVPTATRVDETKARRRSWPDVFQPPAPASTVRPTVKATLKDKKPPRRSLMDRLKAPFRPKNIHEVRVEVQGFSARTQARTWTQAPVAPMPKCDVELKVGAESQGPAHPKVDVGLESQPEPETTTSDRKNVTTVMLRLFFFLTIFVEVKR</sequence>
<dbReference type="OrthoDB" id="2564497at2759"/>
<dbReference type="PANTHER" id="PTHR21310:SF15">
    <property type="entry name" value="AMINOGLYCOSIDE PHOSPHOTRANSFERASE DOMAIN-CONTAINING PROTEIN"/>
    <property type="match status" value="1"/>
</dbReference>
<dbReference type="STRING" id="105984.A0A427XWS5"/>
<comment type="caution">
    <text evidence="2">The sequence shown here is derived from an EMBL/GenBank/DDBJ whole genome shotgun (WGS) entry which is preliminary data.</text>
</comment>